<feature type="domain" description="BHLH" evidence="6">
    <location>
        <begin position="375"/>
        <end position="425"/>
    </location>
</feature>
<reference evidence="8" key="2">
    <citation type="submission" date="2025-08" db="UniProtKB">
        <authorList>
            <consortium name="RefSeq"/>
        </authorList>
    </citation>
    <scope>IDENTIFICATION</scope>
    <source>
        <tissue evidence="8">Young leaves</tissue>
    </source>
</reference>
<keyword evidence="3" id="KW-0804">Transcription</keyword>
<feature type="compositionally biased region" description="Polar residues" evidence="5">
    <location>
        <begin position="264"/>
        <end position="276"/>
    </location>
</feature>
<feature type="region of interest" description="Disordered" evidence="5">
    <location>
        <begin position="242"/>
        <end position="366"/>
    </location>
</feature>
<dbReference type="GO" id="GO:0046983">
    <property type="term" value="F:protein dimerization activity"/>
    <property type="evidence" value="ECO:0007669"/>
    <property type="project" value="InterPro"/>
</dbReference>
<keyword evidence="2" id="KW-0805">Transcription regulation</keyword>
<evidence type="ECO:0000256" key="2">
    <source>
        <dbReference type="ARBA" id="ARBA00023015"/>
    </source>
</evidence>
<organism evidence="7 8">
    <name type="scientific">Abrus precatorius</name>
    <name type="common">Indian licorice</name>
    <name type="synonym">Glycine abrus</name>
    <dbReference type="NCBI Taxonomy" id="3816"/>
    <lineage>
        <taxon>Eukaryota</taxon>
        <taxon>Viridiplantae</taxon>
        <taxon>Streptophyta</taxon>
        <taxon>Embryophyta</taxon>
        <taxon>Tracheophyta</taxon>
        <taxon>Spermatophyta</taxon>
        <taxon>Magnoliopsida</taxon>
        <taxon>eudicotyledons</taxon>
        <taxon>Gunneridae</taxon>
        <taxon>Pentapetalae</taxon>
        <taxon>rosids</taxon>
        <taxon>fabids</taxon>
        <taxon>Fabales</taxon>
        <taxon>Fabaceae</taxon>
        <taxon>Papilionoideae</taxon>
        <taxon>50 kb inversion clade</taxon>
        <taxon>NPAAA clade</taxon>
        <taxon>indigoferoid/millettioid clade</taxon>
        <taxon>Abreae</taxon>
        <taxon>Abrus</taxon>
    </lineage>
</organism>
<feature type="compositionally biased region" description="Polar residues" evidence="5">
    <location>
        <begin position="242"/>
        <end position="256"/>
    </location>
</feature>
<dbReference type="RefSeq" id="XP_027335640.1">
    <property type="nucleotide sequence ID" value="XM_027479839.1"/>
</dbReference>
<dbReference type="OrthoDB" id="1095591at2759"/>
<evidence type="ECO:0000256" key="1">
    <source>
        <dbReference type="ARBA" id="ARBA00004123"/>
    </source>
</evidence>
<dbReference type="InterPro" id="IPR036638">
    <property type="entry name" value="HLH_DNA-bd_sf"/>
</dbReference>
<evidence type="ECO:0000256" key="4">
    <source>
        <dbReference type="ARBA" id="ARBA00023242"/>
    </source>
</evidence>
<feature type="compositionally biased region" description="Basic and acidic residues" evidence="5">
    <location>
        <begin position="340"/>
        <end position="353"/>
    </location>
</feature>
<name>A0A8B8JW22_ABRPR</name>
<dbReference type="GeneID" id="113849726"/>
<comment type="subcellular location">
    <subcellularLocation>
        <location evidence="1">Nucleus</location>
    </subcellularLocation>
</comment>
<dbReference type="InterPro" id="IPR011598">
    <property type="entry name" value="bHLH_dom"/>
</dbReference>
<gene>
    <name evidence="8" type="primary">LOC113849726</name>
</gene>
<evidence type="ECO:0000313" key="8">
    <source>
        <dbReference type="RefSeq" id="XP_027335640.1"/>
    </source>
</evidence>
<dbReference type="InterPro" id="IPR024097">
    <property type="entry name" value="bHLH_ZIP_TF"/>
</dbReference>
<reference evidence="7" key="1">
    <citation type="journal article" date="2019" name="Toxins">
        <title>Detection of Abrin-Like and Prepropulchellin-Like Toxin Genes and Transcripts Using Whole Genome Sequencing and Full-Length Transcript Sequencing of Abrus precatorius.</title>
        <authorList>
            <person name="Hovde B.T."/>
            <person name="Daligault H.E."/>
            <person name="Hanschen E.R."/>
            <person name="Kunde Y.A."/>
            <person name="Johnson M.B."/>
            <person name="Starkenburg S.R."/>
            <person name="Johnson S.L."/>
        </authorList>
    </citation>
    <scope>NUCLEOTIDE SEQUENCE [LARGE SCALE GENOMIC DNA]</scope>
</reference>
<dbReference type="SUPFAM" id="SSF47459">
    <property type="entry name" value="HLH, helix-loop-helix DNA-binding domain"/>
    <property type="match status" value="1"/>
</dbReference>
<dbReference type="Gene3D" id="4.10.280.10">
    <property type="entry name" value="Helix-loop-helix DNA-binding domain"/>
    <property type="match status" value="1"/>
</dbReference>
<dbReference type="PROSITE" id="PS50888">
    <property type="entry name" value="BHLH"/>
    <property type="match status" value="1"/>
</dbReference>
<dbReference type="Pfam" id="PF00010">
    <property type="entry name" value="HLH"/>
    <property type="match status" value="1"/>
</dbReference>
<accession>A0A8B8JW22</accession>
<evidence type="ECO:0000313" key="7">
    <source>
        <dbReference type="Proteomes" id="UP000694853"/>
    </source>
</evidence>
<protein>
    <submittedName>
        <fullName evidence="8">Transcription factor bHLH62-like</fullName>
    </submittedName>
</protein>
<sequence>MENQFFLNAGVSQHPLHFEPSPTPPPQTLPLSSMSTWQPLSSSSMEIHPTVLNCSSEQTQDCFYNWDRSTDHTLHFDSSALSSMVSSPAASSNPNNNNICNESFMIRELVGKLGTIGGTSDEISQHSHNPLVVASSYMNNANNTTPLSSPPKLNIVNSLVKENLTNLGAKSMALNSTVAEFSADPGFAERAAKFSCFGSRSFNDRSTQLVVNNAELAPRSAQVVEQGKLPRVSSSPLLKTLGSQMGAQENKSSQFQEMDRMEVANSQEESTISEQIPNGEIGVKTSPDMSSRKRKASSKGKAKETLNSTSPTKGVEGSEDSNAKRSKTNEGEGNENGPVKAEEESKAGEEKQNKSNSKPPEPPKDYIHVRARRGQATDSHSLAERVRREKISERMKLLQDLVPGCNKVTGKALMLDEIINYVQSLQRQVEFLSMKLASVNTRMDFSIENLVSKDVFQSNNSLATHQNPIFPLDSSAPAFYGQQTQQNPVIHNNIPNRTVTHCSVDPLDTSLCQNLGMQLPPLNGFNEGGSQYALTFCEDDLNTIVQMGFGQTANRKTPIQSSSFNGSNQVPQMKVEL</sequence>
<dbReference type="GO" id="GO:0005634">
    <property type="term" value="C:nucleus"/>
    <property type="evidence" value="ECO:0007669"/>
    <property type="project" value="UniProtKB-SubCell"/>
</dbReference>
<dbReference type="Proteomes" id="UP000694853">
    <property type="component" value="Unplaced"/>
</dbReference>
<keyword evidence="4" id="KW-0539">Nucleus</keyword>
<proteinExistence type="predicted"/>
<feature type="region of interest" description="Disordered" evidence="5">
    <location>
        <begin position="555"/>
        <end position="577"/>
    </location>
</feature>
<feature type="compositionally biased region" description="Basic and acidic residues" evidence="5">
    <location>
        <begin position="321"/>
        <end position="330"/>
    </location>
</feature>
<dbReference type="CDD" id="cd18919">
    <property type="entry name" value="bHLH_AtBPE_like"/>
    <property type="match status" value="1"/>
</dbReference>
<evidence type="ECO:0000256" key="3">
    <source>
        <dbReference type="ARBA" id="ARBA00023163"/>
    </source>
</evidence>
<dbReference type="FunFam" id="4.10.280.10:FF:000002">
    <property type="entry name" value="Basic helix-loop-helix transcription factor"/>
    <property type="match status" value="1"/>
</dbReference>
<feature type="compositionally biased region" description="Polar residues" evidence="5">
    <location>
        <begin position="555"/>
        <end position="571"/>
    </location>
</feature>
<dbReference type="KEGG" id="aprc:113849726"/>
<dbReference type="SMART" id="SM00353">
    <property type="entry name" value="HLH"/>
    <property type="match status" value="1"/>
</dbReference>
<evidence type="ECO:0000256" key="5">
    <source>
        <dbReference type="SAM" id="MobiDB-lite"/>
    </source>
</evidence>
<dbReference type="PANTHER" id="PTHR12565">
    <property type="entry name" value="STEROL REGULATORY ELEMENT-BINDING PROTEIN"/>
    <property type="match status" value="1"/>
</dbReference>
<dbReference type="GO" id="GO:0003700">
    <property type="term" value="F:DNA-binding transcription factor activity"/>
    <property type="evidence" value="ECO:0007669"/>
    <property type="project" value="TreeGrafter"/>
</dbReference>
<dbReference type="AlphaFoldDB" id="A0A8B8JW22"/>
<dbReference type="PANTHER" id="PTHR12565:SF184">
    <property type="entry name" value="BHLH TRANSCRIPTION FACTOR"/>
    <property type="match status" value="1"/>
</dbReference>
<evidence type="ECO:0000259" key="6">
    <source>
        <dbReference type="PROSITE" id="PS50888"/>
    </source>
</evidence>
<keyword evidence="7" id="KW-1185">Reference proteome</keyword>